<evidence type="ECO:0008006" key="3">
    <source>
        <dbReference type="Google" id="ProtNLM"/>
    </source>
</evidence>
<evidence type="ECO:0000313" key="1">
    <source>
        <dbReference type="EMBL" id="CAK8689875.1"/>
    </source>
</evidence>
<sequence>MPGGGLEENRSYRQSRAETRTKLGYVNPCPLIIGGDFNMVDDDPERDCSLPTKSENVIDSFGSCHPFRRIFRGVILKPMTMWSICVTNGWNVKKPLMHTAYGYVKNTRKIQDIKMSLKLQPTYRLQGKIILEKKSSSQTKGEWPFLLHEEHLLNHYNTLMEGEAIDSHELLDAITNRSSFSCKWVTQHCYVHVI</sequence>
<reference evidence="1 2" key="1">
    <citation type="submission" date="2024-02" db="EMBL/GenBank/DDBJ databases">
        <authorList>
            <person name="Daric V."/>
            <person name="Darras S."/>
        </authorList>
    </citation>
    <scope>NUCLEOTIDE SEQUENCE [LARGE SCALE GENOMIC DNA]</scope>
</reference>
<dbReference type="Proteomes" id="UP001642483">
    <property type="component" value="Unassembled WGS sequence"/>
</dbReference>
<comment type="caution">
    <text evidence="1">The sequence shown here is derived from an EMBL/GenBank/DDBJ whole genome shotgun (WGS) entry which is preliminary data.</text>
</comment>
<gene>
    <name evidence="1" type="ORF">CVLEPA_LOCUS22533</name>
</gene>
<accession>A0ABP0GE61</accession>
<protein>
    <recommendedName>
        <fullName evidence="3">Endonuclease/exonuclease/phosphatase domain-containing protein</fullName>
    </recommendedName>
</protein>
<name>A0ABP0GE61_CLALP</name>
<evidence type="ECO:0000313" key="2">
    <source>
        <dbReference type="Proteomes" id="UP001642483"/>
    </source>
</evidence>
<keyword evidence="2" id="KW-1185">Reference proteome</keyword>
<organism evidence="1 2">
    <name type="scientific">Clavelina lepadiformis</name>
    <name type="common">Light-bulb sea squirt</name>
    <name type="synonym">Ascidia lepadiformis</name>
    <dbReference type="NCBI Taxonomy" id="159417"/>
    <lineage>
        <taxon>Eukaryota</taxon>
        <taxon>Metazoa</taxon>
        <taxon>Chordata</taxon>
        <taxon>Tunicata</taxon>
        <taxon>Ascidiacea</taxon>
        <taxon>Aplousobranchia</taxon>
        <taxon>Clavelinidae</taxon>
        <taxon>Clavelina</taxon>
    </lineage>
</organism>
<proteinExistence type="predicted"/>
<dbReference type="EMBL" id="CAWYQH010000110">
    <property type="protein sequence ID" value="CAK8689875.1"/>
    <property type="molecule type" value="Genomic_DNA"/>
</dbReference>